<dbReference type="PANTHER" id="PTHR30032:SF8">
    <property type="entry name" value="GERMINATION-SPECIFIC N-ACETYLMURAMOYL-L-ALANINE AMIDASE"/>
    <property type="match status" value="1"/>
</dbReference>
<dbReference type="Proteomes" id="UP000292935">
    <property type="component" value="Unassembled WGS sequence"/>
</dbReference>
<dbReference type="AlphaFoldDB" id="A0A4Q2JV05"/>
<comment type="caution">
    <text evidence="2">The sequence shown here is derived from an EMBL/GenBank/DDBJ whole genome shotgun (WGS) entry which is preliminary data.</text>
</comment>
<evidence type="ECO:0000313" key="2">
    <source>
        <dbReference type="EMBL" id="RXZ51184.1"/>
    </source>
</evidence>
<keyword evidence="1" id="KW-0732">Signal</keyword>
<name>A0A4Q2JV05_9MICO</name>
<reference evidence="2 3" key="1">
    <citation type="submission" date="2019-01" db="EMBL/GenBank/DDBJ databases">
        <authorList>
            <person name="Li J."/>
        </authorList>
    </citation>
    <scope>NUCLEOTIDE SEQUENCE [LARGE SCALE GENOMIC DNA]</scope>
    <source>
        <strain evidence="2 3">CCUG 35506</strain>
    </source>
</reference>
<dbReference type="OrthoDB" id="5143602at2"/>
<accession>A0A4Q2JV05</accession>
<protein>
    <recommendedName>
        <fullName evidence="4">Alpha-amylase</fullName>
    </recommendedName>
</protein>
<gene>
    <name evidence="2" type="ORF">ESP57_05260</name>
</gene>
<organism evidence="2 3">
    <name type="scientific">Agromyces fucosus</name>
    <dbReference type="NCBI Taxonomy" id="41985"/>
    <lineage>
        <taxon>Bacteria</taxon>
        <taxon>Bacillati</taxon>
        <taxon>Actinomycetota</taxon>
        <taxon>Actinomycetes</taxon>
        <taxon>Micrococcales</taxon>
        <taxon>Microbacteriaceae</taxon>
        <taxon>Agromyces</taxon>
    </lineage>
</organism>
<feature type="signal peptide" evidence="1">
    <location>
        <begin position="1"/>
        <end position="24"/>
    </location>
</feature>
<proteinExistence type="predicted"/>
<dbReference type="EMBL" id="SDPO01000001">
    <property type="protein sequence ID" value="RXZ51184.1"/>
    <property type="molecule type" value="Genomic_DNA"/>
</dbReference>
<evidence type="ECO:0000313" key="3">
    <source>
        <dbReference type="Proteomes" id="UP000292935"/>
    </source>
</evidence>
<feature type="chain" id="PRO_5039642002" description="Alpha-amylase" evidence="1">
    <location>
        <begin position="25"/>
        <end position="752"/>
    </location>
</feature>
<dbReference type="InterPro" id="IPR051922">
    <property type="entry name" value="Bact_Sporulation_Assoc"/>
</dbReference>
<dbReference type="Pfam" id="PF04122">
    <property type="entry name" value="CW_binding_2"/>
    <property type="match status" value="3"/>
</dbReference>
<sequence length="752" mass="78653">MSLFRAFATGAAAMLLTIAPAVTAAATESGPSGTISGTIIGEDGTIVPIGVRLYRDGENGIAAGANNSQSTGAYEVADITPGTYRVAFVNNGSGDANQDRFLSEWWQDAYARADSMPITIAPGQNLQLDVQLRRPITISGTFSTPIGPVVNTHLSLRGTSGDFFGFGSKSLGGYTDANGAFTFWVSPDSYTLEASGRAGWETVNQLSERYDPAHPGSPITVDFGDDTVLTLTTRRTSAIEGRVLVDVDGSLEPSANGVWAYPLDGQTSYTPFLTPERDGRFAFLDLAPGRYKIKFSGNGLALSEYWESATESEAAIVTVSENEVVTGIDAVLEQGAKVHATVTAPSLSSTQSGYVRAAVDVYRLDEATGGYSRVTTASSTLGSRLETEALTAGTYALYFYAVDRYDVGATYWQDAKYFFDRTDVTVASGQVLDLESIELPERVFEVDRLAGADRYATSVAASRAALPEGNAPVVYIANGTNYPDALAAGPAASAAGGVVLLVPPDSIPPVVADELERLEPMQIVIAGGSSAVSNRVQEQLSNFVDSSTDVIRVGGADRFETAELLVRRGFESSGADAVFIATGRNFPDALAAGPAAAQFRAPVVLVDSWSNTADPDVIALIKDLGADDLYFVGGPVALSASLERSITAGLTGQIAGTTRFEGDDRYAVAAKINAFAFDNPDHAFLSTGFDFADALSGGPLAAMYGAPIYLATPGCVPLPTATGLLTERVVGVHLIGGLAALSSAVEQLTLCS</sequence>
<dbReference type="PANTHER" id="PTHR30032">
    <property type="entry name" value="N-ACETYLMURAMOYL-L-ALANINE AMIDASE-RELATED"/>
    <property type="match status" value="1"/>
</dbReference>
<evidence type="ECO:0000256" key="1">
    <source>
        <dbReference type="SAM" id="SignalP"/>
    </source>
</evidence>
<dbReference type="Gene3D" id="2.60.40.1120">
    <property type="entry name" value="Carboxypeptidase-like, regulatory domain"/>
    <property type="match status" value="1"/>
</dbReference>
<keyword evidence="3" id="KW-1185">Reference proteome</keyword>
<evidence type="ECO:0008006" key="4">
    <source>
        <dbReference type="Google" id="ProtNLM"/>
    </source>
</evidence>
<dbReference type="SUPFAM" id="SSF117074">
    <property type="entry name" value="Hypothetical protein PA1324"/>
    <property type="match status" value="1"/>
</dbReference>
<dbReference type="InterPro" id="IPR007253">
    <property type="entry name" value="Cell_wall-bd_2"/>
</dbReference>